<protein>
    <recommendedName>
        <fullName evidence="3">HAD superfamily, subfamily IIIB (Acid phosphatase)</fullName>
    </recommendedName>
</protein>
<dbReference type="RefSeq" id="WP_089685799.1">
    <property type="nucleotide sequence ID" value="NZ_FNFO01000009.1"/>
</dbReference>
<evidence type="ECO:0008006" key="3">
    <source>
        <dbReference type="Google" id="ProtNLM"/>
    </source>
</evidence>
<accession>A0A1G9PJ52</accession>
<dbReference type="OrthoDB" id="5431593at2"/>
<dbReference type="AlphaFoldDB" id="A0A1G9PJ52"/>
<evidence type="ECO:0000313" key="2">
    <source>
        <dbReference type="Proteomes" id="UP000198510"/>
    </source>
</evidence>
<proteinExistence type="predicted"/>
<keyword evidence="2" id="KW-1185">Reference proteome</keyword>
<dbReference type="InterPro" id="IPR036412">
    <property type="entry name" value="HAD-like_sf"/>
</dbReference>
<sequence>MLISFDLDDTLIPSAKRFPTEPQTIGQRWMGIEKLRQGTVLLFRTLQADGHHLCIYTTSFRPPRAIRWMFWTYGLRVERIINQKRHDRELGTRKRLYSKYPPAFGIDLHVDDSRGVAQEGERFGFRTVIVAATDAHWTATVLRRCAEG</sequence>
<dbReference type="EMBL" id="FNFO01000009">
    <property type="protein sequence ID" value="SDL98892.1"/>
    <property type="molecule type" value="Genomic_DNA"/>
</dbReference>
<dbReference type="Proteomes" id="UP000198510">
    <property type="component" value="Unassembled WGS sequence"/>
</dbReference>
<evidence type="ECO:0000313" key="1">
    <source>
        <dbReference type="EMBL" id="SDL98892.1"/>
    </source>
</evidence>
<name>A0A1G9PJ52_9BACT</name>
<organism evidence="1 2">
    <name type="scientific">Catalinimonas alkaloidigena</name>
    <dbReference type="NCBI Taxonomy" id="1075417"/>
    <lineage>
        <taxon>Bacteria</taxon>
        <taxon>Pseudomonadati</taxon>
        <taxon>Bacteroidota</taxon>
        <taxon>Cytophagia</taxon>
        <taxon>Cytophagales</taxon>
        <taxon>Catalimonadaceae</taxon>
        <taxon>Catalinimonas</taxon>
    </lineage>
</organism>
<gene>
    <name evidence="1" type="ORF">SAMN05421823_109215</name>
</gene>
<reference evidence="1 2" key="1">
    <citation type="submission" date="2016-10" db="EMBL/GenBank/DDBJ databases">
        <authorList>
            <person name="de Groot N.N."/>
        </authorList>
    </citation>
    <scope>NUCLEOTIDE SEQUENCE [LARGE SCALE GENOMIC DNA]</scope>
    <source>
        <strain evidence="1 2">DSM 25186</strain>
    </source>
</reference>
<dbReference type="SUPFAM" id="SSF56784">
    <property type="entry name" value="HAD-like"/>
    <property type="match status" value="1"/>
</dbReference>